<dbReference type="Proteomes" id="UP001623660">
    <property type="component" value="Unassembled WGS sequence"/>
</dbReference>
<dbReference type="Pfam" id="PF07454">
    <property type="entry name" value="SpoIIP"/>
    <property type="match status" value="1"/>
</dbReference>
<proteinExistence type="predicted"/>
<evidence type="ECO:0000313" key="1">
    <source>
        <dbReference type="EMBL" id="MFL0195703.1"/>
    </source>
</evidence>
<accession>A0ABW8SIV2</accession>
<name>A0ABW8SIV2_9CLOT</name>
<comment type="caution">
    <text evidence="1">The sequence shown here is derived from an EMBL/GenBank/DDBJ whole genome shotgun (WGS) entry which is preliminary data.</text>
</comment>
<sequence>MKNIYKSAVVVVAFLTLTAGGYTYSKYHNKLTVNKAVTSNTVPTNTKTSSNSYTENSIVPFSSDIVIYNSHPDETYLSGKNITDVGALINDELAKVGLNSSFIKVTAPKEYTKSYENTRNIITKNVKNYASTTLLDVSRDESNNATTDTKKIRLILTQASPRYEANKKFANQLLEQLKKANGVTAEIIEFKTDTLSYFNEDLSNNTILIEIGNDKSSDSDIQQSVNVLAASLKNIQNK</sequence>
<keyword evidence="2" id="KW-1185">Reference proteome</keyword>
<reference evidence="1 2" key="1">
    <citation type="submission" date="2024-11" db="EMBL/GenBank/DDBJ databases">
        <authorList>
            <person name="Heng Y.C."/>
            <person name="Lim A.C.H."/>
            <person name="Lee J.K.Y."/>
            <person name="Kittelmann S."/>
        </authorList>
    </citation>
    <scope>NUCLEOTIDE SEQUENCE [LARGE SCALE GENOMIC DNA]</scope>
    <source>
        <strain evidence="1 2">WILCCON 0269</strain>
    </source>
</reference>
<protein>
    <submittedName>
        <fullName evidence="1">Stage II sporulation protein P</fullName>
    </submittedName>
</protein>
<evidence type="ECO:0000313" key="2">
    <source>
        <dbReference type="Proteomes" id="UP001623660"/>
    </source>
</evidence>
<organism evidence="1 2">
    <name type="scientific">Candidatus Clostridium eludens</name>
    <dbReference type="NCBI Taxonomy" id="3381663"/>
    <lineage>
        <taxon>Bacteria</taxon>
        <taxon>Bacillati</taxon>
        <taxon>Bacillota</taxon>
        <taxon>Clostridia</taxon>
        <taxon>Eubacteriales</taxon>
        <taxon>Clostridiaceae</taxon>
        <taxon>Clostridium</taxon>
    </lineage>
</organism>
<dbReference type="EMBL" id="JBJHZX010000011">
    <property type="protein sequence ID" value="MFL0195703.1"/>
    <property type="molecule type" value="Genomic_DNA"/>
</dbReference>
<gene>
    <name evidence="1" type="ORF">ACJDU8_09030</name>
</gene>
<dbReference type="InterPro" id="IPR010897">
    <property type="entry name" value="Spore_II_P"/>
</dbReference>
<dbReference type="RefSeq" id="WP_406791820.1">
    <property type="nucleotide sequence ID" value="NZ_JBJHZX010000011.1"/>
</dbReference>